<accession>A0ABR7L4B0</accession>
<dbReference type="Pfam" id="PF18862">
    <property type="entry name" value="ApeA_NTD1"/>
    <property type="match status" value="1"/>
</dbReference>
<feature type="domain" description="ApeA N-terminal" evidence="2">
    <location>
        <begin position="36"/>
        <end position="268"/>
    </location>
</feature>
<evidence type="ECO:0000259" key="1">
    <source>
        <dbReference type="Pfam" id="PF18739"/>
    </source>
</evidence>
<dbReference type="InterPro" id="IPR041223">
    <property type="entry name" value="ApeA_NTD"/>
</dbReference>
<proteinExistence type="predicted"/>
<evidence type="ECO:0000313" key="3">
    <source>
        <dbReference type="EMBL" id="MBC6447363.1"/>
    </source>
</evidence>
<evidence type="ECO:0000313" key="4">
    <source>
        <dbReference type="Proteomes" id="UP000734823"/>
    </source>
</evidence>
<dbReference type="InterPro" id="IPR041229">
    <property type="entry name" value="HEPN_Apea"/>
</dbReference>
<organism evidence="3 4">
    <name type="scientific">Actinokineospora xionganensis</name>
    <dbReference type="NCBI Taxonomy" id="2684470"/>
    <lineage>
        <taxon>Bacteria</taxon>
        <taxon>Bacillati</taxon>
        <taxon>Actinomycetota</taxon>
        <taxon>Actinomycetes</taxon>
        <taxon>Pseudonocardiales</taxon>
        <taxon>Pseudonocardiaceae</taxon>
        <taxon>Actinokineospora</taxon>
    </lineage>
</organism>
<keyword evidence="4" id="KW-1185">Reference proteome</keyword>
<dbReference type="RefSeq" id="WP_187219884.1">
    <property type="nucleotide sequence ID" value="NZ_JABVED010000004.1"/>
</dbReference>
<gene>
    <name evidence="3" type="ORF">GPZ80_09295</name>
</gene>
<evidence type="ECO:0000259" key="2">
    <source>
        <dbReference type="Pfam" id="PF18862"/>
    </source>
</evidence>
<comment type="caution">
    <text evidence="3">The sequence shown here is derived from an EMBL/GenBank/DDBJ whole genome shotgun (WGS) entry which is preliminary data.</text>
</comment>
<sequence length="502" mass="55614">MVRLEPERVVLRTKADEWYKSAMPSLDVNQPFDLFGQFWTPNEAEKQVPGRLFRTSEGIRIQLFEDLRPGPSYVPRHQDEQDPVFEVVDSPDVDTPLTIHGRIGELVGKVTAYECVTVQSRSDMFNGGLGEYILAPMGVIFGAHTAGTTQVFSGVRMRTANIDEWASLQGFSSTKGEDGTRGLNYREPSIEPIQLANGAVLSLNQRAHLEGPHVRGGAMTRDVWFQIQSLPPSTWSAIDGRIVTPLSSLITLCLGRENGLVAAQLTFDGERWVDLVSDHIRSSQPANSRIEGLAGLADLGLSGVATWLNKVDNLGPLPPVVAHFSSKRASIKFETELLEMTTVAEGLHARLFPDEKRFSDADCKLISDRVLQAVGDMDVRVVDVLRGMLTHIGEPGYPSRLKGLARIVEAEIPTICGKVNKWAQVVSNARNKYAHRTAGFLDEADIDTLFTVLESLRWLLRCILLLEAGLDSKLLAARLRDLSSYRLFLERASENIPAVYRE</sequence>
<feature type="domain" description="Apea-like HEPN" evidence="1">
    <location>
        <begin position="338"/>
        <end position="473"/>
    </location>
</feature>
<reference evidence="3 4" key="1">
    <citation type="submission" date="2020-06" db="EMBL/GenBank/DDBJ databases">
        <title>Actinokineospora xiongansis sp. nov., isolated from soil of Baiyangdian.</title>
        <authorList>
            <person name="Zhang X."/>
        </authorList>
    </citation>
    <scope>NUCLEOTIDE SEQUENCE [LARGE SCALE GENOMIC DNA]</scope>
    <source>
        <strain evidence="3 4">HBU206404</strain>
    </source>
</reference>
<dbReference type="Proteomes" id="UP000734823">
    <property type="component" value="Unassembled WGS sequence"/>
</dbReference>
<dbReference type="Pfam" id="PF18739">
    <property type="entry name" value="HEPN_Apea"/>
    <property type="match status" value="1"/>
</dbReference>
<protein>
    <recommendedName>
        <fullName evidence="5">ApeA N-terminal domain-containing protein</fullName>
    </recommendedName>
</protein>
<dbReference type="EMBL" id="JABVED010000004">
    <property type="protein sequence ID" value="MBC6447363.1"/>
    <property type="molecule type" value="Genomic_DNA"/>
</dbReference>
<name>A0ABR7L4B0_9PSEU</name>
<evidence type="ECO:0008006" key="5">
    <source>
        <dbReference type="Google" id="ProtNLM"/>
    </source>
</evidence>